<evidence type="ECO:0000259" key="1">
    <source>
        <dbReference type="Pfam" id="PF09722"/>
    </source>
</evidence>
<dbReference type="RefSeq" id="WP_050991311.1">
    <property type="nucleotide sequence ID" value="NZ_CP076856.1"/>
</dbReference>
<dbReference type="GO" id="GO:0003677">
    <property type="term" value="F:DNA binding"/>
    <property type="evidence" value="ECO:0007669"/>
    <property type="project" value="InterPro"/>
</dbReference>
<gene>
    <name evidence="3" type="ORF">D0436_22165</name>
</gene>
<dbReference type="Pfam" id="PF09722">
    <property type="entry name" value="Xre_MbcA_ParS_C"/>
    <property type="match status" value="1"/>
</dbReference>
<proteinExistence type="predicted"/>
<sequence length="153" mass="16987">MAVQQLREFRLKPKAHQSIWAKVGLPAGEGPVLSDAINHGFSIDVVNRFAEAVSMPVTNLVQYAGLSRATFARRVKDKEHRLKPSESEAFARMIRMYEAATLMLGGNKADAIQWLNEPAIGLNGKRPIELMGSESGTLDVIRLINRLMHGVYM</sequence>
<name>A0A5B8R246_9GAMM</name>
<dbReference type="InterPro" id="IPR011979">
    <property type="entry name" value="Antitox_Xre"/>
</dbReference>
<reference evidence="3" key="1">
    <citation type="journal article" date="2019" name="Ecotoxicol. Environ. Saf.">
        <title>Microbial characterization of heavy metal resistant bacterial strains isolated from an electroplating wastewater treatment plant.</title>
        <authorList>
            <person name="Cai X."/>
            <person name="Zheng X."/>
            <person name="Zhang D."/>
            <person name="Iqbal W."/>
            <person name="Liu C."/>
            <person name="Yang B."/>
            <person name="Zhao X."/>
            <person name="Lu X."/>
            <person name="Mao Y."/>
        </authorList>
    </citation>
    <scope>NUCLEOTIDE SEQUENCE [LARGE SCALE GENOMIC DNA]</scope>
    <source>
        <strain evidence="3">Ni1-3</strain>
    </source>
</reference>
<dbReference type="EMBL" id="CP031775">
    <property type="protein sequence ID" value="QDZ92940.1"/>
    <property type="molecule type" value="Genomic_DNA"/>
</dbReference>
<feature type="domain" description="Antitoxin Xre-like helix-turn-helix" evidence="2">
    <location>
        <begin position="34"/>
        <end position="95"/>
    </location>
</feature>
<dbReference type="NCBIfam" id="TIGR02293">
    <property type="entry name" value="TAS_TIGR02293"/>
    <property type="match status" value="1"/>
</dbReference>
<dbReference type="AlphaFoldDB" id="A0A5B8R246"/>
<feature type="domain" description="Antitoxin Xre/MbcA/ParS-like toxin-binding" evidence="1">
    <location>
        <begin position="102"/>
        <end position="150"/>
    </location>
</feature>
<accession>A0A5B8R246</accession>
<organism evidence="3">
    <name type="scientific">Shewanella decolorationis</name>
    <dbReference type="NCBI Taxonomy" id="256839"/>
    <lineage>
        <taxon>Bacteria</taxon>
        <taxon>Pseudomonadati</taxon>
        <taxon>Pseudomonadota</taxon>
        <taxon>Gammaproteobacteria</taxon>
        <taxon>Alteromonadales</taxon>
        <taxon>Shewanellaceae</taxon>
        <taxon>Shewanella</taxon>
    </lineage>
</organism>
<evidence type="ECO:0000313" key="3">
    <source>
        <dbReference type="EMBL" id="QDZ92940.1"/>
    </source>
</evidence>
<dbReference type="InterPro" id="IPR046847">
    <property type="entry name" value="Xre-like_HTH"/>
</dbReference>
<protein>
    <submittedName>
        <fullName evidence="3">DUF2384 domain-containing protein</fullName>
    </submittedName>
</protein>
<evidence type="ECO:0000259" key="2">
    <source>
        <dbReference type="Pfam" id="PF20432"/>
    </source>
</evidence>
<dbReference type="Pfam" id="PF20432">
    <property type="entry name" value="Xre-like-HTH"/>
    <property type="match status" value="1"/>
</dbReference>
<dbReference type="InterPro" id="IPR024467">
    <property type="entry name" value="Xre/MbcA/ParS-like_toxin-bd"/>
</dbReference>